<dbReference type="GO" id="GO:0008308">
    <property type="term" value="F:voltage-gated monoatomic anion channel activity"/>
    <property type="evidence" value="ECO:0000318"/>
    <property type="project" value="GO_Central"/>
</dbReference>
<dbReference type="GO" id="GO:0046930">
    <property type="term" value="C:pore complex"/>
    <property type="evidence" value="ECO:0007669"/>
    <property type="project" value="UniProtKB-KW"/>
</dbReference>
<keyword evidence="6" id="KW-0406">Ion transport</keyword>
<name>A0A0A0LC61_CUCSA</name>
<keyword evidence="3" id="KW-0813">Transport</keyword>
<evidence type="ECO:0000256" key="3">
    <source>
        <dbReference type="ARBA" id="ARBA00022448"/>
    </source>
</evidence>
<keyword evidence="4" id="KW-1134">Transmembrane beta strand</keyword>
<reference evidence="9 10" key="1">
    <citation type="journal article" date="2009" name="Nat. Genet.">
        <title>The genome of the cucumber, Cucumis sativus L.</title>
        <authorList>
            <person name="Huang S."/>
            <person name="Li R."/>
            <person name="Zhang Z."/>
            <person name="Li L."/>
            <person name="Gu X."/>
            <person name="Fan W."/>
            <person name="Lucas W.J."/>
            <person name="Wang X."/>
            <person name="Xie B."/>
            <person name="Ni P."/>
            <person name="Ren Y."/>
            <person name="Zhu H."/>
            <person name="Li J."/>
            <person name="Lin K."/>
            <person name="Jin W."/>
            <person name="Fei Z."/>
            <person name="Li G."/>
            <person name="Staub J."/>
            <person name="Kilian A."/>
            <person name="van der Vossen E.A."/>
            <person name="Wu Y."/>
            <person name="Guo J."/>
            <person name="He J."/>
            <person name="Jia Z."/>
            <person name="Ren Y."/>
            <person name="Tian G."/>
            <person name="Lu Y."/>
            <person name="Ruan J."/>
            <person name="Qian W."/>
            <person name="Wang M."/>
            <person name="Huang Q."/>
            <person name="Li B."/>
            <person name="Xuan Z."/>
            <person name="Cao J."/>
            <person name="Asan"/>
            <person name="Wu Z."/>
            <person name="Zhang J."/>
            <person name="Cai Q."/>
            <person name="Bai Y."/>
            <person name="Zhao B."/>
            <person name="Han Y."/>
            <person name="Li Y."/>
            <person name="Li X."/>
            <person name="Wang S."/>
            <person name="Shi Q."/>
            <person name="Liu S."/>
            <person name="Cho W.K."/>
            <person name="Kim J.Y."/>
            <person name="Xu Y."/>
            <person name="Heller-Uszynska K."/>
            <person name="Miao H."/>
            <person name="Cheng Z."/>
            <person name="Zhang S."/>
            <person name="Wu J."/>
            <person name="Yang Y."/>
            <person name="Kang H."/>
            <person name="Li M."/>
            <person name="Liang H."/>
            <person name="Ren X."/>
            <person name="Shi Z."/>
            <person name="Wen M."/>
            <person name="Jian M."/>
            <person name="Yang H."/>
            <person name="Zhang G."/>
            <person name="Yang Z."/>
            <person name="Chen R."/>
            <person name="Liu S."/>
            <person name="Li J."/>
            <person name="Ma L."/>
            <person name="Liu H."/>
            <person name="Zhou Y."/>
            <person name="Zhao J."/>
            <person name="Fang X."/>
            <person name="Li G."/>
            <person name="Fang L."/>
            <person name="Li Y."/>
            <person name="Liu D."/>
            <person name="Zheng H."/>
            <person name="Zhang Y."/>
            <person name="Qin N."/>
            <person name="Li Z."/>
            <person name="Yang G."/>
            <person name="Yang S."/>
            <person name="Bolund L."/>
            <person name="Kristiansen K."/>
            <person name="Zheng H."/>
            <person name="Li S."/>
            <person name="Zhang X."/>
            <person name="Yang H."/>
            <person name="Wang J."/>
            <person name="Sun R."/>
            <person name="Zhang B."/>
            <person name="Jiang S."/>
            <person name="Wang J."/>
            <person name="Du Y."/>
            <person name="Li S."/>
        </authorList>
    </citation>
    <scope>NUCLEOTIDE SEQUENCE [LARGE SCALE GENOMIC DNA]</scope>
    <source>
        <strain evidence="10">cv. 9930</strain>
    </source>
</reference>
<dbReference type="GO" id="GO:0005741">
    <property type="term" value="C:mitochondrial outer membrane"/>
    <property type="evidence" value="ECO:0000318"/>
    <property type="project" value="GO_Central"/>
</dbReference>
<dbReference type="STRING" id="3659.A0A0A0LC61"/>
<dbReference type="PANTHER" id="PTHR11743:SF60">
    <property type="entry name" value="MITOCHONDRIAL OUTER MEMBRANE PROTEIN PORIN 1"/>
    <property type="match status" value="1"/>
</dbReference>
<protein>
    <submittedName>
        <fullName evidence="9">Porin</fullName>
    </submittedName>
</protein>
<evidence type="ECO:0000256" key="7">
    <source>
        <dbReference type="ARBA" id="ARBA00023114"/>
    </source>
</evidence>
<dbReference type="AlphaFoldDB" id="A0A0A0LC61"/>
<reference evidence="9 10" key="2">
    <citation type="journal article" date="2009" name="PLoS ONE">
        <title>An integrated genetic and cytogenetic map of the cucumber genome.</title>
        <authorList>
            <person name="Ren Y."/>
            <person name="Zhang Z."/>
            <person name="Liu J."/>
            <person name="Staub J.E."/>
            <person name="Han Y."/>
            <person name="Cheng Z."/>
            <person name="Li X."/>
            <person name="Lu J."/>
            <person name="Miao H."/>
            <person name="Kang H."/>
            <person name="Xie B."/>
            <person name="Gu X."/>
            <person name="Wang X."/>
            <person name="Du Y."/>
            <person name="Jin W."/>
            <person name="Huang S."/>
        </authorList>
    </citation>
    <scope>NUCLEOTIDE SEQUENCE [LARGE SCALE GENOMIC DNA]</scope>
    <source>
        <strain evidence="10">cv. 9930</strain>
    </source>
</reference>
<comment type="similarity">
    <text evidence="2">Belongs to the eukaryotic mitochondrial porin (TC 1.B.8.1) family.</text>
</comment>
<dbReference type="eggNOG" id="KOG3126">
    <property type="taxonomic scope" value="Eukaryota"/>
</dbReference>
<reference evidence="9 10" key="3">
    <citation type="journal article" date="2010" name="BMC Genomics">
        <title>Transcriptome sequencing and comparative analysis of cucumber flowers with different sex types.</title>
        <authorList>
            <person name="Guo S."/>
            <person name="Zheng Y."/>
            <person name="Joung J.G."/>
            <person name="Liu S."/>
            <person name="Zhang Z."/>
            <person name="Crasta O.R."/>
            <person name="Sobral B.W."/>
            <person name="Xu Y."/>
            <person name="Huang S."/>
            <person name="Fei Z."/>
        </authorList>
    </citation>
    <scope>NUCLEOTIDE SEQUENCE [LARGE SCALE GENOMIC DNA]</scope>
    <source>
        <strain evidence="10">cv. 9930</strain>
    </source>
</reference>
<proteinExistence type="inferred from homology"/>
<keyword evidence="8" id="KW-0472">Membrane</keyword>
<dbReference type="GO" id="GO:0015288">
    <property type="term" value="F:porin activity"/>
    <property type="evidence" value="ECO:0007669"/>
    <property type="project" value="UniProtKB-KW"/>
</dbReference>
<dbReference type="KEGG" id="csv:101222822"/>
<dbReference type="InterPro" id="IPR023614">
    <property type="entry name" value="Porin_dom_sf"/>
</dbReference>
<evidence type="ECO:0000256" key="4">
    <source>
        <dbReference type="ARBA" id="ARBA00022452"/>
    </source>
</evidence>
<gene>
    <name evidence="9" type="ORF">Csa_3G827370</name>
</gene>
<dbReference type="InterPro" id="IPR001925">
    <property type="entry name" value="Porin_Euk"/>
</dbReference>
<evidence type="ECO:0000256" key="2">
    <source>
        <dbReference type="ARBA" id="ARBA00009624"/>
    </source>
</evidence>
<keyword evidence="5" id="KW-0812">Transmembrane</keyword>
<comment type="subcellular location">
    <subcellularLocation>
        <location evidence="1">Membrane</location>
    </subcellularLocation>
</comment>
<dbReference type="Gramene" id="KGN59595">
    <property type="protein sequence ID" value="KGN59595"/>
    <property type="gene ID" value="Csa_3G827370"/>
</dbReference>
<keyword evidence="10" id="KW-1185">Reference proteome</keyword>
<dbReference type="OMA" id="DGMFVPH"/>
<dbReference type="OrthoDB" id="7827681at2759"/>
<keyword evidence="7" id="KW-0626">Porin</keyword>
<evidence type="ECO:0000256" key="6">
    <source>
        <dbReference type="ARBA" id="ARBA00023065"/>
    </source>
</evidence>
<evidence type="ECO:0000256" key="5">
    <source>
        <dbReference type="ARBA" id="ARBA00022692"/>
    </source>
</evidence>
<evidence type="ECO:0000313" key="10">
    <source>
        <dbReference type="Proteomes" id="UP000029981"/>
    </source>
</evidence>
<evidence type="ECO:0000313" key="9">
    <source>
        <dbReference type="EMBL" id="KGN59595.1"/>
    </source>
</evidence>
<sequence length="276" mass="29369">MGKGPGLYSDIGKRARDLLYKDYQSDHKFTITTYSPTGVAITSSGTKKGDLFLADVNTQLKNKNITTDIKVDTSSNLVTTITVDEPAPGLKAIFSFKVPDQRSGKVELQYLHDYAGISTSIGLTANPIVNFSGVVGSNLLALGTDLSFDTKTGNFTKVNTGLSFANADLIASLTLNDKGDTLSASYYHTVNPLTSTAVGAEVAHSFSSNENTITVGTQHALDPLTSVKARVNNFGKASALIQHEWRPKSFFTVSGEVDTKAIEKSAKVGLALALKP</sequence>
<organism evidence="9 10">
    <name type="scientific">Cucumis sativus</name>
    <name type="common">Cucumber</name>
    <dbReference type="NCBI Taxonomy" id="3659"/>
    <lineage>
        <taxon>Eukaryota</taxon>
        <taxon>Viridiplantae</taxon>
        <taxon>Streptophyta</taxon>
        <taxon>Embryophyta</taxon>
        <taxon>Tracheophyta</taxon>
        <taxon>Spermatophyta</taxon>
        <taxon>Magnoliopsida</taxon>
        <taxon>eudicotyledons</taxon>
        <taxon>Gunneridae</taxon>
        <taxon>Pentapetalae</taxon>
        <taxon>rosids</taxon>
        <taxon>fabids</taxon>
        <taxon>Cucurbitales</taxon>
        <taxon>Cucurbitaceae</taxon>
        <taxon>Benincaseae</taxon>
        <taxon>Cucumis</taxon>
    </lineage>
</organism>
<dbReference type="FunFam" id="2.40.160.10:FF:000003">
    <property type="entry name" value="Outer mitochondrial membrane protein porin"/>
    <property type="match status" value="1"/>
</dbReference>
<evidence type="ECO:0000256" key="1">
    <source>
        <dbReference type="ARBA" id="ARBA00004370"/>
    </source>
</evidence>
<reference evidence="9 10" key="4">
    <citation type="journal article" date="2011" name="BMC Genomics">
        <title>RNA-Seq improves annotation of protein-coding genes in the cucumber genome.</title>
        <authorList>
            <person name="Li Z."/>
            <person name="Zhang Z."/>
            <person name="Yan P."/>
            <person name="Huang S."/>
            <person name="Fei Z."/>
            <person name="Lin K."/>
        </authorList>
    </citation>
    <scope>NUCLEOTIDE SEQUENCE [LARGE SCALE GENOMIC DNA]</scope>
    <source>
        <strain evidence="10">cv. 9930</strain>
    </source>
</reference>
<dbReference type="Proteomes" id="UP000029981">
    <property type="component" value="Chromosome 3"/>
</dbReference>
<accession>A0A0A0LC61</accession>
<dbReference type="InterPro" id="IPR027246">
    <property type="entry name" value="Porin_Euk/Tom40"/>
</dbReference>
<evidence type="ECO:0000256" key="8">
    <source>
        <dbReference type="ARBA" id="ARBA00023136"/>
    </source>
</evidence>
<dbReference type="EMBL" id="CM002924">
    <property type="protein sequence ID" value="KGN59595.1"/>
    <property type="molecule type" value="Genomic_DNA"/>
</dbReference>
<dbReference type="CDD" id="cd07306">
    <property type="entry name" value="Porin3_VDAC"/>
    <property type="match status" value="1"/>
</dbReference>
<dbReference type="Gene3D" id="2.40.160.10">
    <property type="entry name" value="Porin"/>
    <property type="match status" value="1"/>
</dbReference>
<dbReference type="PROSITE" id="PS00558">
    <property type="entry name" value="EUKARYOTIC_PORIN"/>
    <property type="match status" value="1"/>
</dbReference>
<dbReference type="PANTHER" id="PTHR11743">
    <property type="entry name" value="VOLTAGE-DEPENDENT ANION-SELECTIVE CHANNEL"/>
    <property type="match status" value="1"/>
</dbReference>
<dbReference type="Pfam" id="PF01459">
    <property type="entry name" value="Porin_3"/>
    <property type="match status" value="1"/>
</dbReference>